<organism evidence="1 2">
    <name type="scientific">Ataeniobius toweri</name>
    <dbReference type="NCBI Taxonomy" id="208326"/>
    <lineage>
        <taxon>Eukaryota</taxon>
        <taxon>Metazoa</taxon>
        <taxon>Chordata</taxon>
        <taxon>Craniata</taxon>
        <taxon>Vertebrata</taxon>
        <taxon>Euteleostomi</taxon>
        <taxon>Actinopterygii</taxon>
        <taxon>Neopterygii</taxon>
        <taxon>Teleostei</taxon>
        <taxon>Neoteleostei</taxon>
        <taxon>Acanthomorphata</taxon>
        <taxon>Ovalentaria</taxon>
        <taxon>Atherinomorphae</taxon>
        <taxon>Cyprinodontiformes</taxon>
        <taxon>Goodeidae</taxon>
        <taxon>Ataeniobius</taxon>
    </lineage>
</organism>
<protein>
    <submittedName>
        <fullName evidence="1">Uncharacterized protein</fullName>
    </submittedName>
</protein>
<name>A0ABU7CJM3_9TELE</name>
<dbReference type="EMBL" id="JAHUTI010097312">
    <property type="protein sequence ID" value="MED6262973.1"/>
    <property type="molecule type" value="Genomic_DNA"/>
</dbReference>
<dbReference type="Proteomes" id="UP001345963">
    <property type="component" value="Unassembled WGS sequence"/>
</dbReference>
<proteinExistence type="predicted"/>
<gene>
    <name evidence="1" type="ORF">ATANTOWER_031413</name>
</gene>
<reference evidence="1 2" key="1">
    <citation type="submission" date="2021-07" db="EMBL/GenBank/DDBJ databases">
        <authorList>
            <person name="Palmer J.M."/>
        </authorList>
    </citation>
    <scope>NUCLEOTIDE SEQUENCE [LARGE SCALE GENOMIC DNA]</scope>
    <source>
        <strain evidence="1 2">AT_MEX2019</strain>
        <tissue evidence="1">Muscle</tissue>
    </source>
</reference>
<evidence type="ECO:0000313" key="2">
    <source>
        <dbReference type="Proteomes" id="UP001345963"/>
    </source>
</evidence>
<evidence type="ECO:0000313" key="1">
    <source>
        <dbReference type="EMBL" id="MED6262973.1"/>
    </source>
</evidence>
<feature type="non-terminal residue" evidence="1">
    <location>
        <position position="1"/>
    </location>
</feature>
<keyword evidence="2" id="KW-1185">Reference proteome</keyword>
<accession>A0ABU7CJM3</accession>
<comment type="caution">
    <text evidence="1">The sequence shown here is derived from an EMBL/GenBank/DDBJ whole genome shotgun (WGS) entry which is preliminary data.</text>
</comment>
<sequence length="51" mass="5724">MCRTGCAYGCPGSVMRTRTPPTNSTPWSHTFLSPRAKVCRLSMLMKTKFVE</sequence>